<organism evidence="1 2">
    <name type="scientific">Phlebia brevispora</name>
    <dbReference type="NCBI Taxonomy" id="194682"/>
    <lineage>
        <taxon>Eukaryota</taxon>
        <taxon>Fungi</taxon>
        <taxon>Dikarya</taxon>
        <taxon>Basidiomycota</taxon>
        <taxon>Agaricomycotina</taxon>
        <taxon>Agaricomycetes</taxon>
        <taxon>Polyporales</taxon>
        <taxon>Meruliaceae</taxon>
        <taxon>Phlebia</taxon>
    </lineage>
</organism>
<dbReference type="EMBL" id="JANHOG010000162">
    <property type="protein sequence ID" value="KAJ3557380.1"/>
    <property type="molecule type" value="Genomic_DNA"/>
</dbReference>
<gene>
    <name evidence="1" type="ORF">NM688_g1506</name>
</gene>
<protein>
    <submittedName>
        <fullName evidence="1">Uncharacterized protein</fullName>
    </submittedName>
</protein>
<name>A0ACC1TBB3_9APHY</name>
<comment type="caution">
    <text evidence="1">The sequence shown here is derived from an EMBL/GenBank/DDBJ whole genome shotgun (WGS) entry which is preliminary data.</text>
</comment>
<accession>A0ACC1TBB3</accession>
<proteinExistence type="predicted"/>
<sequence length="106" mass="11086">MSVSSVPPAQRERVSRLSNAREASWAAEDAIAPDDQNVPLSSLAATPQSIGIKPPGAVLPNYGSRSTSGTMIVRATANETIAFFSQISSLEIMSKTGVLLQARTGV</sequence>
<evidence type="ECO:0000313" key="1">
    <source>
        <dbReference type="EMBL" id="KAJ3557380.1"/>
    </source>
</evidence>
<dbReference type="Proteomes" id="UP001148662">
    <property type="component" value="Unassembled WGS sequence"/>
</dbReference>
<reference evidence="1" key="1">
    <citation type="submission" date="2022-07" db="EMBL/GenBank/DDBJ databases">
        <title>Genome Sequence of Phlebia brevispora.</title>
        <authorList>
            <person name="Buettner E."/>
        </authorList>
    </citation>
    <scope>NUCLEOTIDE SEQUENCE</scope>
    <source>
        <strain evidence="1">MPL23</strain>
    </source>
</reference>
<evidence type="ECO:0000313" key="2">
    <source>
        <dbReference type="Proteomes" id="UP001148662"/>
    </source>
</evidence>
<keyword evidence="2" id="KW-1185">Reference proteome</keyword>